<proteinExistence type="inferred from homology"/>
<evidence type="ECO:0000313" key="10">
    <source>
        <dbReference type="Proteomes" id="UP000620266"/>
    </source>
</evidence>
<dbReference type="NCBIfam" id="TIGR03025">
    <property type="entry name" value="EPS_sugtrans"/>
    <property type="match status" value="1"/>
</dbReference>
<keyword evidence="10" id="KW-1185">Reference proteome</keyword>
<evidence type="ECO:0000256" key="2">
    <source>
        <dbReference type="ARBA" id="ARBA00006464"/>
    </source>
</evidence>
<dbReference type="InterPro" id="IPR017475">
    <property type="entry name" value="EPS_sugar_tfrase"/>
</dbReference>
<dbReference type="Pfam" id="PF02397">
    <property type="entry name" value="Bac_transf"/>
    <property type="match status" value="1"/>
</dbReference>
<evidence type="ECO:0000256" key="1">
    <source>
        <dbReference type="ARBA" id="ARBA00004141"/>
    </source>
</evidence>
<dbReference type="AlphaFoldDB" id="A0A8J2UPL7"/>
<evidence type="ECO:0000256" key="3">
    <source>
        <dbReference type="ARBA" id="ARBA00022679"/>
    </source>
</evidence>
<dbReference type="InterPro" id="IPR017473">
    <property type="entry name" value="Undecaprenyl-P_gluc_Ptfrase"/>
</dbReference>
<accession>A0A8J2UPL7</accession>
<evidence type="ECO:0000256" key="6">
    <source>
        <dbReference type="ARBA" id="ARBA00023136"/>
    </source>
</evidence>
<sequence>MNSKLSHIQTPNDMHARSWGMRLIEPVVAIVMLYLVALATGDEITGNHAVLAIITFFISSTLFGFGEQRHMPRDATFWDFTKAALLNWMIVIGFLLLLGYLTGFFSLFAMETLVLWFALTPVALVGSQIAAHRISYSLRKSGLVRSVLIVGVNDVALKLAQRIEEHPGLLMHVEGFFDDRDLSRQPEGTRIPLLGSMNDLPGYARAHNISTIFISQPMSAQPRIRKLLDELQDTTASIYFLPDLYVFDLIQARFDSVAGVPVVAICETPFTGMNNMVKRVSDVVLGTLILIMLLPVMLAIAIAVKLGSPGPAIFKQRRYGLYGEEIIVYKFRSMTVAEDGAQVTQATRNDKRVTRIGAFLRRSSLDELPQFINVLQGRMSIVGPRPHAVAHNELYRKQIKGYMLRHKVRPGITGWAQVNGFRGETETLEKMEARIAYDLDYLRRWSLLLDLWIIVRTVKVALQRDNAY</sequence>
<feature type="transmembrane region" description="Helical" evidence="7">
    <location>
        <begin position="283"/>
        <end position="304"/>
    </location>
</feature>
<dbReference type="Pfam" id="PF13727">
    <property type="entry name" value="CoA_binding_3"/>
    <property type="match status" value="1"/>
</dbReference>
<organism evidence="9 10">
    <name type="scientific">Oxalicibacterium flavum</name>
    <dbReference type="NCBI Taxonomy" id="179467"/>
    <lineage>
        <taxon>Bacteria</taxon>
        <taxon>Pseudomonadati</taxon>
        <taxon>Pseudomonadota</taxon>
        <taxon>Betaproteobacteria</taxon>
        <taxon>Burkholderiales</taxon>
        <taxon>Oxalobacteraceae</taxon>
        <taxon>Oxalicibacterium</taxon>
    </lineage>
</organism>
<reference evidence="9" key="2">
    <citation type="submission" date="2020-09" db="EMBL/GenBank/DDBJ databases">
        <authorList>
            <person name="Sun Q."/>
            <person name="Sedlacek I."/>
        </authorList>
    </citation>
    <scope>NUCLEOTIDE SEQUENCE</scope>
    <source>
        <strain evidence="9">CCM 7086</strain>
    </source>
</reference>
<keyword evidence="5 7" id="KW-1133">Transmembrane helix</keyword>
<keyword evidence="3" id="KW-0808">Transferase</keyword>
<dbReference type="PANTHER" id="PTHR30576">
    <property type="entry name" value="COLANIC BIOSYNTHESIS UDP-GLUCOSE LIPID CARRIER TRANSFERASE"/>
    <property type="match status" value="1"/>
</dbReference>
<dbReference type="InterPro" id="IPR036291">
    <property type="entry name" value="NAD(P)-bd_dom_sf"/>
</dbReference>
<name>A0A8J2UPL7_9BURK</name>
<dbReference type="InterPro" id="IPR003362">
    <property type="entry name" value="Bact_transf"/>
</dbReference>
<comment type="caution">
    <text evidence="9">The sequence shown here is derived from an EMBL/GenBank/DDBJ whole genome shotgun (WGS) entry which is preliminary data.</text>
</comment>
<dbReference type="EMBL" id="BMCG01000002">
    <property type="protein sequence ID" value="GGC04942.1"/>
    <property type="molecule type" value="Genomic_DNA"/>
</dbReference>
<dbReference type="GO" id="GO:0009242">
    <property type="term" value="P:colanic acid biosynthetic process"/>
    <property type="evidence" value="ECO:0007669"/>
    <property type="project" value="TreeGrafter"/>
</dbReference>
<dbReference type="SUPFAM" id="SSF51735">
    <property type="entry name" value="NAD(P)-binding Rossmann-fold domains"/>
    <property type="match status" value="1"/>
</dbReference>
<protein>
    <submittedName>
        <fullName evidence="9">Undecaprenyl-phosphate glucose phosphotransferase</fullName>
    </submittedName>
</protein>
<feature type="transmembrane region" description="Helical" evidence="7">
    <location>
        <begin position="21"/>
        <end position="40"/>
    </location>
</feature>
<dbReference type="GO" id="GO:0016020">
    <property type="term" value="C:membrane"/>
    <property type="evidence" value="ECO:0007669"/>
    <property type="project" value="UniProtKB-SubCell"/>
</dbReference>
<feature type="transmembrane region" description="Helical" evidence="7">
    <location>
        <begin position="46"/>
        <end position="65"/>
    </location>
</feature>
<gene>
    <name evidence="9" type="ORF">GCM10007205_12670</name>
</gene>
<comment type="subcellular location">
    <subcellularLocation>
        <location evidence="1">Membrane</location>
        <topology evidence="1">Multi-pass membrane protein</topology>
    </subcellularLocation>
</comment>
<comment type="similarity">
    <text evidence="2">Belongs to the bacterial sugar transferase family.</text>
</comment>
<dbReference type="PANTHER" id="PTHR30576:SF21">
    <property type="entry name" value="UDP-GLUCOSE:UNDECAPRENYL-PHOSPHATE GLUCOSE-1-PHOSPHATE TRANSFERASE"/>
    <property type="match status" value="1"/>
</dbReference>
<dbReference type="GO" id="GO:0089702">
    <property type="term" value="F:undecaprenyl-phosphate glucose phosphotransferase activity"/>
    <property type="evidence" value="ECO:0007669"/>
    <property type="project" value="TreeGrafter"/>
</dbReference>
<dbReference type="Proteomes" id="UP000620266">
    <property type="component" value="Unassembled WGS sequence"/>
</dbReference>
<feature type="transmembrane region" description="Helical" evidence="7">
    <location>
        <begin position="113"/>
        <end position="131"/>
    </location>
</feature>
<keyword evidence="6 7" id="KW-0472">Membrane</keyword>
<dbReference type="Gene3D" id="3.40.50.720">
    <property type="entry name" value="NAD(P)-binding Rossmann-like Domain"/>
    <property type="match status" value="1"/>
</dbReference>
<feature type="transmembrane region" description="Helical" evidence="7">
    <location>
        <begin position="85"/>
        <end position="107"/>
    </location>
</feature>
<keyword evidence="4 7" id="KW-0812">Transmembrane</keyword>
<evidence type="ECO:0000256" key="5">
    <source>
        <dbReference type="ARBA" id="ARBA00022989"/>
    </source>
</evidence>
<evidence type="ECO:0000256" key="7">
    <source>
        <dbReference type="SAM" id="Phobius"/>
    </source>
</evidence>
<feature type="domain" description="Bacterial sugar transferase" evidence="8">
    <location>
        <begin position="278"/>
        <end position="462"/>
    </location>
</feature>
<reference evidence="9" key="1">
    <citation type="journal article" date="2014" name="Int. J. Syst. Evol. Microbiol.">
        <title>Complete genome sequence of Corynebacterium casei LMG S-19264T (=DSM 44701T), isolated from a smear-ripened cheese.</title>
        <authorList>
            <consortium name="US DOE Joint Genome Institute (JGI-PGF)"/>
            <person name="Walter F."/>
            <person name="Albersmeier A."/>
            <person name="Kalinowski J."/>
            <person name="Ruckert C."/>
        </authorList>
    </citation>
    <scope>NUCLEOTIDE SEQUENCE</scope>
    <source>
        <strain evidence="9">CCM 7086</strain>
    </source>
</reference>
<dbReference type="NCBIfam" id="TIGR03023">
    <property type="entry name" value="WcaJ_sugtrans"/>
    <property type="match status" value="1"/>
</dbReference>
<evidence type="ECO:0000313" key="9">
    <source>
        <dbReference type="EMBL" id="GGC04942.1"/>
    </source>
</evidence>
<evidence type="ECO:0000259" key="8">
    <source>
        <dbReference type="Pfam" id="PF02397"/>
    </source>
</evidence>
<evidence type="ECO:0000256" key="4">
    <source>
        <dbReference type="ARBA" id="ARBA00022692"/>
    </source>
</evidence>